<evidence type="ECO:0000313" key="2">
    <source>
        <dbReference type="EMBL" id="MEN0642744.1"/>
    </source>
</evidence>
<name>A0ABU9VFY0_9BACI</name>
<accession>A0ABU9VFY0</accession>
<keyword evidence="3" id="KW-1185">Reference proteome</keyword>
<organism evidence="2 3">
    <name type="scientific">Alkalicoccobacillus gibsonii</name>
    <dbReference type="NCBI Taxonomy" id="79881"/>
    <lineage>
        <taxon>Bacteria</taxon>
        <taxon>Bacillati</taxon>
        <taxon>Bacillota</taxon>
        <taxon>Bacilli</taxon>
        <taxon>Bacillales</taxon>
        <taxon>Bacillaceae</taxon>
        <taxon>Alkalicoccobacillus</taxon>
    </lineage>
</organism>
<gene>
    <name evidence="2" type="ORF">MKY91_06165</name>
</gene>
<dbReference type="EMBL" id="JBCITK010000001">
    <property type="protein sequence ID" value="MEN0642744.1"/>
    <property type="molecule type" value="Genomic_DNA"/>
</dbReference>
<proteinExistence type="predicted"/>
<evidence type="ECO:0000256" key="1">
    <source>
        <dbReference type="SAM" id="Phobius"/>
    </source>
</evidence>
<protein>
    <submittedName>
        <fullName evidence="2">Uncharacterized protein</fullName>
    </submittedName>
</protein>
<comment type="caution">
    <text evidence="2">The sequence shown here is derived from an EMBL/GenBank/DDBJ whole genome shotgun (WGS) entry which is preliminary data.</text>
</comment>
<reference evidence="2 3" key="1">
    <citation type="submission" date="2024-03" db="EMBL/GenBank/DDBJ databases">
        <title>Bacilli Hybrid Assemblies.</title>
        <authorList>
            <person name="Kovac J."/>
        </authorList>
    </citation>
    <scope>NUCLEOTIDE SEQUENCE [LARGE SCALE GENOMIC DNA]</scope>
    <source>
        <strain evidence="2 3">FSL R7-0666</strain>
    </source>
</reference>
<sequence length="452" mass="52378">MKKQSSDQDYVEMSDQTYQKSFHAFKQGLAEAPSRKNKPYLLAGLSLTGAAIAATLLFVSTMDAPSPNGQGDAPYILEDEKQDENSVPKILEKVDFHEDFAKESIERGPYFLSPQQPEMIHYDEFSIATNDDWEIKEQEIPKGTKTTLIGPNSQELTMLLLDDPQTDQASIEIETFLNEHPYTSSTELPIERVREYLIDARVLLSFDDTQFRFDDQAYMYSFKNDETNRLFDIFSSEMYGKRLILFTDFPLDEPDIWAQAYFFMTRVYPEESTYVLSTSEEKGEDGRALTKDVFTVSSGVSSSYYRRTTVEWYENEELGFSTYIPQNAQVEKVVRNGMTEWIVDVPEEGPSFYSFGKIDQTIAFNDIKDLFISEYKLDEKSVSKENEDPFIFDYYTDEQGSGYVNLVEFKGSWYFIHRHNSSEEVPVDSEFREYMGMPSYFLDELVWNVSKD</sequence>
<keyword evidence="1" id="KW-1133">Transmembrane helix</keyword>
<keyword evidence="1" id="KW-0812">Transmembrane</keyword>
<keyword evidence="1" id="KW-0472">Membrane</keyword>
<dbReference type="RefSeq" id="WP_343129822.1">
    <property type="nucleotide sequence ID" value="NZ_JBCITK010000001.1"/>
</dbReference>
<evidence type="ECO:0000313" key="3">
    <source>
        <dbReference type="Proteomes" id="UP001418796"/>
    </source>
</evidence>
<dbReference type="Proteomes" id="UP001418796">
    <property type="component" value="Unassembled WGS sequence"/>
</dbReference>
<feature type="transmembrane region" description="Helical" evidence="1">
    <location>
        <begin position="40"/>
        <end position="59"/>
    </location>
</feature>